<reference evidence="3" key="1">
    <citation type="journal article" date="2014" name="Proc. Natl. Acad. Sci. U.S.A.">
        <title>Extensive sampling of basidiomycete genomes demonstrates inadequacy of the white-rot/brown-rot paradigm for wood decay fungi.</title>
        <authorList>
            <person name="Riley R."/>
            <person name="Salamov A.A."/>
            <person name="Brown D.W."/>
            <person name="Nagy L.G."/>
            <person name="Floudas D."/>
            <person name="Held B.W."/>
            <person name="Levasseur A."/>
            <person name="Lombard V."/>
            <person name="Morin E."/>
            <person name="Otillar R."/>
            <person name="Lindquist E.A."/>
            <person name="Sun H."/>
            <person name="LaButti K.M."/>
            <person name="Schmutz J."/>
            <person name="Jabbour D."/>
            <person name="Luo H."/>
            <person name="Baker S.E."/>
            <person name="Pisabarro A.G."/>
            <person name="Walton J.D."/>
            <person name="Blanchette R.A."/>
            <person name="Henrissat B."/>
            <person name="Martin F."/>
            <person name="Cullen D."/>
            <person name="Hibbett D.S."/>
            <person name="Grigoriev I.V."/>
        </authorList>
    </citation>
    <scope>NUCLEOTIDE SEQUENCE [LARGE SCALE GENOMIC DNA]</scope>
    <source>
        <strain evidence="3">MUCL 33604</strain>
    </source>
</reference>
<dbReference type="Pfam" id="PF22041">
    <property type="entry name" value="GST_C_7"/>
    <property type="match status" value="1"/>
</dbReference>
<evidence type="ECO:0000313" key="2">
    <source>
        <dbReference type="EMBL" id="KDQ50540.1"/>
    </source>
</evidence>
<dbReference type="PANTHER" id="PTHR42673">
    <property type="entry name" value="MALEYLACETOACETATE ISOMERASE"/>
    <property type="match status" value="1"/>
</dbReference>
<dbReference type="SUPFAM" id="SSF52833">
    <property type="entry name" value="Thioredoxin-like"/>
    <property type="match status" value="1"/>
</dbReference>
<dbReference type="PANTHER" id="PTHR42673:SF4">
    <property type="entry name" value="MALEYLACETOACETATE ISOMERASE"/>
    <property type="match status" value="1"/>
</dbReference>
<organism evidence="2 3">
    <name type="scientific">Jaapia argillacea MUCL 33604</name>
    <dbReference type="NCBI Taxonomy" id="933084"/>
    <lineage>
        <taxon>Eukaryota</taxon>
        <taxon>Fungi</taxon>
        <taxon>Dikarya</taxon>
        <taxon>Basidiomycota</taxon>
        <taxon>Agaricomycotina</taxon>
        <taxon>Agaricomycetes</taxon>
        <taxon>Agaricomycetidae</taxon>
        <taxon>Jaapiales</taxon>
        <taxon>Jaapiaceae</taxon>
        <taxon>Jaapia</taxon>
    </lineage>
</organism>
<dbReference type="Pfam" id="PF13409">
    <property type="entry name" value="GST_N_2"/>
    <property type="match status" value="1"/>
</dbReference>
<protein>
    <recommendedName>
        <fullName evidence="1">GST N-terminal domain-containing protein</fullName>
    </recommendedName>
</protein>
<proteinExistence type="predicted"/>
<dbReference type="GO" id="GO:0004364">
    <property type="term" value="F:glutathione transferase activity"/>
    <property type="evidence" value="ECO:0007669"/>
    <property type="project" value="TreeGrafter"/>
</dbReference>
<dbReference type="Gene3D" id="3.40.30.10">
    <property type="entry name" value="Glutaredoxin"/>
    <property type="match status" value="1"/>
</dbReference>
<dbReference type="GO" id="GO:0006559">
    <property type="term" value="P:L-phenylalanine catabolic process"/>
    <property type="evidence" value="ECO:0007669"/>
    <property type="project" value="TreeGrafter"/>
</dbReference>
<dbReference type="Gene3D" id="1.20.1050.10">
    <property type="match status" value="1"/>
</dbReference>
<dbReference type="SUPFAM" id="SSF47616">
    <property type="entry name" value="GST C-terminal domain-like"/>
    <property type="match status" value="1"/>
</dbReference>
<dbReference type="Proteomes" id="UP000027265">
    <property type="component" value="Unassembled WGS sequence"/>
</dbReference>
<dbReference type="PROSITE" id="PS50404">
    <property type="entry name" value="GST_NTER"/>
    <property type="match status" value="1"/>
</dbReference>
<dbReference type="STRING" id="933084.A0A067P9Q0"/>
<sequence length="254" mass="29010">MSNVITFYDIPAASIKGGAWSPNTWKVRLALNIKGIPYKTIWLEYPEIEPTLLKLGAKPTDTKVDGRPHYTLPVIHDPSTNAIVSDSYAIAEYLDAQYPDTTPLFPKGSAALQAGFIRAFQDVALSNVRVILLPVTHGRLNPISQDYFRRTREANFGKKLEEFCPEGKEREETWELVRRGWSLVDGWFKKNRDGEDGFVTGREVTFVDVFIVSSLLWFKLILGEDSEAWKTILTWDEGRWGKLLEVFEKWQVVV</sequence>
<dbReference type="EMBL" id="KL197759">
    <property type="protein sequence ID" value="KDQ50540.1"/>
    <property type="molecule type" value="Genomic_DNA"/>
</dbReference>
<gene>
    <name evidence="2" type="ORF">JAAARDRAFT_141818</name>
</gene>
<accession>A0A067P9Q0</accession>
<dbReference type="OrthoDB" id="4951845at2759"/>
<feature type="domain" description="GST N-terminal" evidence="1">
    <location>
        <begin position="11"/>
        <end position="102"/>
    </location>
</feature>
<name>A0A067P9Q0_9AGAM</name>
<evidence type="ECO:0000313" key="3">
    <source>
        <dbReference type="Proteomes" id="UP000027265"/>
    </source>
</evidence>
<dbReference type="CDD" id="cd03038">
    <property type="entry name" value="GST_N_etherase_LigE"/>
    <property type="match status" value="1"/>
</dbReference>
<dbReference type="GO" id="GO:0006749">
    <property type="term" value="P:glutathione metabolic process"/>
    <property type="evidence" value="ECO:0007669"/>
    <property type="project" value="TreeGrafter"/>
</dbReference>
<dbReference type="AlphaFoldDB" id="A0A067P9Q0"/>
<dbReference type="InParanoid" id="A0A067P9Q0"/>
<keyword evidence="3" id="KW-1185">Reference proteome</keyword>
<dbReference type="GO" id="GO:0016034">
    <property type="term" value="F:maleylacetoacetate isomerase activity"/>
    <property type="evidence" value="ECO:0007669"/>
    <property type="project" value="TreeGrafter"/>
</dbReference>
<dbReference type="InterPro" id="IPR036249">
    <property type="entry name" value="Thioredoxin-like_sf"/>
</dbReference>
<dbReference type="InterPro" id="IPR054416">
    <property type="entry name" value="GST_UstS-like_C"/>
</dbReference>
<dbReference type="InterPro" id="IPR004045">
    <property type="entry name" value="Glutathione_S-Trfase_N"/>
</dbReference>
<evidence type="ECO:0000259" key="1">
    <source>
        <dbReference type="PROSITE" id="PS50404"/>
    </source>
</evidence>
<dbReference type="InterPro" id="IPR036282">
    <property type="entry name" value="Glutathione-S-Trfase_C_sf"/>
</dbReference>
<dbReference type="HOGENOM" id="CLU_011226_4_0_1"/>